<dbReference type="AlphaFoldDB" id="A0A815U7U3"/>
<comment type="caution">
    <text evidence="1">The sequence shown here is derived from an EMBL/GenBank/DDBJ whole genome shotgun (WGS) entry which is preliminary data.</text>
</comment>
<reference evidence="1" key="1">
    <citation type="submission" date="2021-02" db="EMBL/GenBank/DDBJ databases">
        <authorList>
            <person name="Nowell W R."/>
        </authorList>
    </citation>
    <scope>NUCLEOTIDE SEQUENCE</scope>
</reference>
<sequence>MASLLLNLSLYQPTLKCKQCSYVKTIVPHRYDADNPNELPWPVGLYMGPHDQIFIVDKMRDRVLLMAAQEDVYSNAIAGDTENSKIYDRLFCPTNP</sequence>
<dbReference type="EMBL" id="CAJNOJ010000702">
    <property type="protein sequence ID" value="CAF1512257.1"/>
    <property type="molecule type" value="Genomic_DNA"/>
</dbReference>
<name>A0A815U7U3_ADIRI</name>
<evidence type="ECO:0000313" key="2">
    <source>
        <dbReference type="Proteomes" id="UP000663852"/>
    </source>
</evidence>
<evidence type="ECO:0000313" key="1">
    <source>
        <dbReference type="EMBL" id="CAF1512257.1"/>
    </source>
</evidence>
<organism evidence="1 2">
    <name type="scientific">Adineta ricciae</name>
    <name type="common">Rotifer</name>
    <dbReference type="NCBI Taxonomy" id="249248"/>
    <lineage>
        <taxon>Eukaryota</taxon>
        <taxon>Metazoa</taxon>
        <taxon>Spiralia</taxon>
        <taxon>Gnathifera</taxon>
        <taxon>Rotifera</taxon>
        <taxon>Eurotatoria</taxon>
        <taxon>Bdelloidea</taxon>
        <taxon>Adinetida</taxon>
        <taxon>Adinetidae</taxon>
        <taxon>Adineta</taxon>
    </lineage>
</organism>
<accession>A0A815U7U3</accession>
<gene>
    <name evidence="1" type="ORF">EDS130_LOCUS43324</name>
</gene>
<proteinExistence type="predicted"/>
<protein>
    <submittedName>
        <fullName evidence="1">Uncharacterized protein</fullName>
    </submittedName>
</protein>
<dbReference type="Proteomes" id="UP000663852">
    <property type="component" value="Unassembled WGS sequence"/>
</dbReference>